<comment type="caution">
    <text evidence="1">The sequence shown here is derived from an EMBL/GenBank/DDBJ whole genome shotgun (WGS) entry which is preliminary data.</text>
</comment>
<proteinExistence type="predicted"/>
<keyword evidence="2" id="KW-1185">Reference proteome</keyword>
<gene>
    <name evidence="1" type="ORF">BDY19DRAFT_1034941</name>
</gene>
<sequence>MATPSGKPSVLIAGAGPSGLILALTLTQNHVPVRILDKETSPRIGQRGAGIQPRTLELFHFLGVLPDVLKRTFSLPMICRYKMPEGIEPTVKYHLVGEPWTPTPDIPYPNALMLGQSNYEAILRDHLAKAGVQVELGMELTTFEQDNNGVTATVVRHESGVDRSETICADWLVCADGGKSHARKALGLTFLGETRDSLHVVVADAEVSGLSPEYWHSWGNFGSTSLMVRATEDPSIFNFVMIAPPSNLSRAQEGREGFNETVHAITNRKDISIGNIIWQSEWKPNIRIVNEYQKGRVFLVGDAAHIHTPAGGQGANTGMQDGANLGWKLSLVHKGLASPSLLDTYNEERHPVAKEMLIRTTNALDQMNGKHNTDKTPITQGTLLKQLSINYRWSSAVVDQQPRGPHTELLAPYLPQGNKELRAGDRAPNAPNLVPLRSGTPDNSTSTSLFDLFHATHHTLLLFDPSAEQIKALDSVTTSLSQELLHRVFILSPKNAPDCPSSSLEATVLIDVDDHAHSAYLPSRQGFPLFVVRPDGVIGAILKDVDGLQQYLGRVFV</sequence>
<accession>A0ACB8U9Q0</accession>
<evidence type="ECO:0000313" key="2">
    <source>
        <dbReference type="Proteomes" id="UP001055072"/>
    </source>
</evidence>
<reference evidence="1" key="1">
    <citation type="journal article" date="2021" name="Environ. Microbiol.">
        <title>Gene family expansions and transcriptome signatures uncover fungal adaptations to wood decay.</title>
        <authorList>
            <person name="Hage H."/>
            <person name="Miyauchi S."/>
            <person name="Viragh M."/>
            <person name="Drula E."/>
            <person name="Min B."/>
            <person name="Chaduli D."/>
            <person name="Navarro D."/>
            <person name="Favel A."/>
            <person name="Norest M."/>
            <person name="Lesage-Meessen L."/>
            <person name="Balint B."/>
            <person name="Merenyi Z."/>
            <person name="de Eugenio L."/>
            <person name="Morin E."/>
            <person name="Martinez A.T."/>
            <person name="Baldrian P."/>
            <person name="Stursova M."/>
            <person name="Martinez M.J."/>
            <person name="Novotny C."/>
            <person name="Magnuson J.K."/>
            <person name="Spatafora J.W."/>
            <person name="Maurice S."/>
            <person name="Pangilinan J."/>
            <person name="Andreopoulos W."/>
            <person name="LaButti K."/>
            <person name="Hundley H."/>
            <person name="Na H."/>
            <person name="Kuo A."/>
            <person name="Barry K."/>
            <person name="Lipzen A."/>
            <person name="Henrissat B."/>
            <person name="Riley R."/>
            <person name="Ahrendt S."/>
            <person name="Nagy L.G."/>
            <person name="Grigoriev I.V."/>
            <person name="Martin F."/>
            <person name="Rosso M.N."/>
        </authorList>
    </citation>
    <scope>NUCLEOTIDE SEQUENCE</scope>
    <source>
        <strain evidence="1">CBS 384.51</strain>
    </source>
</reference>
<keyword evidence="1" id="KW-0503">Monooxygenase</keyword>
<dbReference type="EMBL" id="MU274907">
    <property type="protein sequence ID" value="KAI0090685.1"/>
    <property type="molecule type" value="Genomic_DNA"/>
</dbReference>
<protein>
    <submittedName>
        <fullName evidence="1">Monooxygenase</fullName>
    </submittedName>
</protein>
<keyword evidence="1" id="KW-0560">Oxidoreductase</keyword>
<evidence type="ECO:0000313" key="1">
    <source>
        <dbReference type="EMBL" id="KAI0090685.1"/>
    </source>
</evidence>
<organism evidence="1 2">
    <name type="scientific">Irpex rosettiformis</name>
    <dbReference type="NCBI Taxonomy" id="378272"/>
    <lineage>
        <taxon>Eukaryota</taxon>
        <taxon>Fungi</taxon>
        <taxon>Dikarya</taxon>
        <taxon>Basidiomycota</taxon>
        <taxon>Agaricomycotina</taxon>
        <taxon>Agaricomycetes</taxon>
        <taxon>Polyporales</taxon>
        <taxon>Irpicaceae</taxon>
        <taxon>Irpex</taxon>
    </lineage>
</organism>
<name>A0ACB8U9Q0_9APHY</name>
<dbReference type="Proteomes" id="UP001055072">
    <property type="component" value="Unassembled WGS sequence"/>
</dbReference>